<evidence type="ECO:0000313" key="3">
    <source>
        <dbReference type="Proteomes" id="UP000832072"/>
    </source>
</evidence>
<dbReference type="Proteomes" id="UP000832072">
    <property type="component" value="Segment"/>
</dbReference>
<proteinExistence type="predicted"/>
<evidence type="ECO:0000256" key="1">
    <source>
        <dbReference type="SAM" id="Coils"/>
    </source>
</evidence>
<dbReference type="EMBL" id="OM638103">
    <property type="protein sequence ID" value="UNY46957.1"/>
    <property type="molecule type" value="Genomic_DNA"/>
</dbReference>
<protein>
    <recommendedName>
        <fullName evidence="4">Terminase large subunit</fullName>
    </recommendedName>
</protein>
<evidence type="ECO:0008006" key="4">
    <source>
        <dbReference type="Google" id="ProtNLM"/>
    </source>
</evidence>
<accession>A0AAE9K566</accession>
<organism evidence="2 3">
    <name type="scientific">Cronobacter phage LPCS28</name>
    <dbReference type="NCBI Taxonomy" id="2924885"/>
    <lineage>
        <taxon>Viruses</taxon>
        <taxon>Duplodnaviria</taxon>
        <taxon>Heunggongvirae</taxon>
        <taxon>Uroviricota</taxon>
        <taxon>Caudoviricetes</taxon>
        <taxon>Pantevenvirales</taxon>
        <taxon>Straboviridae</taxon>
        <taxon>Nanhuvirus</taxon>
        <taxon>Nanhuvirus LPCS28</taxon>
    </lineage>
</organism>
<name>A0AAE9K566_9CAUD</name>
<keyword evidence="3" id="KW-1185">Reference proteome</keyword>
<evidence type="ECO:0000313" key="2">
    <source>
        <dbReference type="EMBL" id="UNY46957.1"/>
    </source>
</evidence>
<feature type="coiled-coil region" evidence="1">
    <location>
        <begin position="64"/>
        <end position="91"/>
    </location>
</feature>
<gene>
    <name evidence="2" type="ORF">EHEKIMEA_00069</name>
</gene>
<sequence>MSASLYQTVFERKLAEKSKIDLHFHWQDRFNKRVTKFDMGRQSGKSTAIVRTMSDNHQYDYIVLSHSQDGAKRLADRYKNLEQDRIKYHENTVQLSGNQLSQITRCYANWIDTRSKRKLCIFVEEPMVQTKRILDNLRDILATTDIDYQIFVVGEQ</sequence>
<reference evidence="2 3" key="1">
    <citation type="submission" date="2022-02" db="EMBL/GenBank/DDBJ databases">
        <authorList>
            <person name="Tian F."/>
            <person name="Li J."/>
            <person name="Li F."/>
            <person name="Tong Y."/>
        </authorList>
    </citation>
    <scope>NUCLEOTIDE SEQUENCE [LARGE SCALE GENOMIC DNA]</scope>
</reference>
<keyword evidence="1" id="KW-0175">Coiled coil</keyword>